<dbReference type="Gene3D" id="2.160.10.10">
    <property type="entry name" value="Hexapeptide repeat proteins"/>
    <property type="match status" value="1"/>
</dbReference>
<evidence type="ECO:0000256" key="1">
    <source>
        <dbReference type="ARBA" id="ARBA00007274"/>
    </source>
</evidence>
<dbReference type="GO" id="GO:0008374">
    <property type="term" value="F:O-acyltransferase activity"/>
    <property type="evidence" value="ECO:0007669"/>
    <property type="project" value="TreeGrafter"/>
</dbReference>
<dbReference type="Pfam" id="PF14602">
    <property type="entry name" value="Hexapep_2"/>
    <property type="match status" value="1"/>
</dbReference>
<dbReference type="PANTHER" id="PTHR23416">
    <property type="entry name" value="SIALIC ACID SYNTHASE-RELATED"/>
    <property type="match status" value="1"/>
</dbReference>
<dbReference type="PANTHER" id="PTHR23416:SF23">
    <property type="entry name" value="ACETYLTRANSFERASE C18B11.09C-RELATED"/>
    <property type="match status" value="1"/>
</dbReference>
<comment type="similarity">
    <text evidence="1">Belongs to the transferase hexapeptide repeat family.</text>
</comment>
<dbReference type="EMBL" id="WOGT01000006">
    <property type="protein sequence ID" value="MUN55582.1"/>
    <property type="molecule type" value="Genomic_DNA"/>
</dbReference>
<keyword evidence="4" id="KW-1185">Reference proteome</keyword>
<dbReference type="Proteomes" id="UP000462152">
    <property type="component" value="Unassembled WGS sequence"/>
</dbReference>
<evidence type="ECO:0000313" key="3">
    <source>
        <dbReference type="EMBL" id="MUN55582.1"/>
    </source>
</evidence>
<accession>A0A7K1LKW0</accession>
<dbReference type="SUPFAM" id="SSF51161">
    <property type="entry name" value="Trimeric LpxA-like enzymes"/>
    <property type="match status" value="1"/>
</dbReference>
<dbReference type="AlphaFoldDB" id="A0A7K1LKW0"/>
<name>A0A7K1LKW0_9MICC</name>
<keyword evidence="2 3" id="KW-0808">Transferase</keyword>
<organism evidence="3 4">
    <name type="scientific">Rothia koreensis</name>
    <dbReference type="NCBI Taxonomy" id="592378"/>
    <lineage>
        <taxon>Bacteria</taxon>
        <taxon>Bacillati</taxon>
        <taxon>Actinomycetota</taxon>
        <taxon>Actinomycetes</taxon>
        <taxon>Micrococcales</taxon>
        <taxon>Micrococcaceae</taxon>
        <taxon>Rothia</taxon>
    </lineage>
</organism>
<dbReference type="InterPro" id="IPR051159">
    <property type="entry name" value="Hexapeptide_acetyltransf"/>
</dbReference>
<reference evidence="3 4" key="1">
    <citation type="submission" date="2019-12" db="EMBL/GenBank/DDBJ databases">
        <authorList>
            <person name="Li J."/>
            <person name="Shi Y."/>
            <person name="Xu G."/>
            <person name="Xiao D."/>
            <person name="Ran X."/>
        </authorList>
    </citation>
    <scope>NUCLEOTIDE SEQUENCE [LARGE SCALE GENOMIC DNA]</scope>
    <source>
        <strain evidence="3 4">JCM 15915</strain>
    </source>
</reference>
<dbReference type="InterPro" id="IPR001451">
    <property type="entry name" value="Hexapep"/>
</dbReference>
<protein>
    <submittedName>
        <fullName evidence="3">Sugar O-acetyltransferase</fullName>
    </submittedName>
</protein>
<gene>
    <name evidence="3" type="ORF">GMA10_10220</name>
</gene>
<dbReference type="InterPro" id="IPR011004">
    <property type="entry name" value="Trimer_LpxA-like_sf"/>
</dbReference>
<comment type="caution">
    <text evidence="3">The sequence shown here is derived from an EMBL/GenBank/DDBJ whole genome shotgun (WGS) entry which is preliminary data.</text>
</comment>
<dbReference type="OrthoDB" id="2643438at2"/>
<proteinExistence type="inferred from homology"/>
<dbReference type="Pfam" id="PF00132">
    <property type="entry name" value="Hexapep"/>
    <property type="match status" value="1"/>
</dbReference>
<sequence length="198" mass="20454">MRQGNVDGSSDAPTVEDLLAALRAGETIKGGSPLHGLMHEASQRALRITAEINGSYHDPVELRRLMSELGGANVPETFMLFPPFRTDFGQNTTFGERTFVNSGCAFQDQGGITIGDDVLIGHNAVIATLNHGASFEERADMHPAPVVIGDRAWLGSNVTVLPGVTIGAGAIAAAGAVITKDVAPGTTVAGVPAKPVSA</sequence>
<evidence type="ECO:0000256" key="2">
    <source>
        <dbReference type="ARBA" id="ARBA00022679"/>
    </source>
</evidence>
<evidence type="ECO:0000313" key="4">
    <source>
        <dbReference type="Proteomes" id="UP000462152"/>
    </source>
</evidence>